<dbReference type="GO" id="GO:0042777">
    <property type="term" value="P:proton motive force-driven plasma membrane ATP synthesis"/>
    <property type="evidence" value="ECO:0007669"/>
    <property type="project" value="UniProtKB-UniRule"/>
</dbReference>
<comment type="caution">
    <text evidence="11">The sequence shown here is derived from an EMBL/GenBank/DDBJ whole genome shotgun (WGS) entry which is preliminary data.</text>
</comment>
<sequence length="292" mass="32702">MAADNIQDIKRRIRSVTSTEHITNAMKLVSAGKLRKAKAIFEETNENSHYITNTIAEMFNNSKEIPQKYLAGGRDVKKTCYITLTSCKGLCGGFNSNILKEAQSRIDAGENAGLEKPVILAIGTKGKEYFEKRGYDICGDYLSPPENISFLEARDMMLPIISMYDKGEIDEIVLVYTAFINSMEQEVRSITLLPFEIENDPEVMHNAKDVEYGPSMEDVFNYLVPKYAEMMLYAAIVESATCEHAARRMAMENATDSARDMLENLSLTMNRARQSAITDEIIEIVAGSEAQN</sequence>
<protein>
    <recommendedName>
        <fullName evidence="10">ATP synthase gamma chain</fullName>
    </recommendedName>
    <alternativeName>
        <fullName evidence="10">ATP synthase F1 sector gamma subunit</fullName>
    </alternativeName>
    <alternativeName>
        <fullName evidence="10">F-ATPase gamma subunit</fullName>
    </alternativeName>
</protein>
<dbReference type="PANTHER" id="PTHR11693:SF22">
    <property type="entry name" value="ATP SYNTHASE SUBUNIT GAMMA, MITOCHONDRIAL"/>
    <property type="match status" value="1"/>
</dbReference>
<dbReference type="Gene3D" id="3.40.1380.10">
    <property type="match status" value="1"/>
</dbReference>
<dbReference type="NCBIfam" id="TIGR01146">
    <property type="entry name" value="ATPsyn_F1gamma"/>
    <property type="match status" value="1"/>
</dbReference>
<comment type="function">
    <text evidence="1 10">Produces ATP from ADP in the presence of a proton gradient across the membrane. The gamma chain is believed to be important in regulating ATPase activity and the flow of protons through the CF(0) complex.</text>
</comment>
<dbReference type="InterPro" id="IPR000131">
    <property type="entry name" value="ATP_synth_F1_gsu"/>
</dbReference>
<dbReference type="GO" id="GO:0046933">
    <property type="term" value="F:proton-transporting ATP synthase activity, rotational mechanism"/>
    <property type="evidence" value="ECO:0007669"/>
    <property type="project" value="UniProtKB-UniRule"/>
</dbReference>
<evidence type="ECO:0000256" key="1">
    <source>
        <dbReference type="ARBA" id="ARBA00003456"/>
    </source>
</evidence>
<evidence type="ECO:0000256" key="6">
    <source>
        <dbReference type="ARBA" id="ARBA00023065"/>
    </source>
</evidence>
<reference evidence="11" key="1">
    <citation type="submission" date="2020-10" db="EMBL/GenBank/DDBJ databases">
        <authorList>
            <person name="Gilroy R."/>
        </authorList>
    </citation>
    <scope>NUCLEOTIDE SEQUENCE</scope>
    <source>
        <strain evidence="11">CHK176-22527</strain>
    </source>
</reference>
<comment type="subcellular location">
    <subcellularLocation>
        <location evidence="10">Cell membrane</location>
        <topology evidence="10">Peripheral membrane protein</topology>
    </subcellularLocation>
    <subcellularLocation>
        <location evidence="2">Membrane</location>
        <topology evidence="2">Peripheral membrane protein</topology>
    </subcellularLocation>
</comment>
<evidence type="ECO:0000256" key="4">
    <source>
        <dbReference type="ARBA" id="ARBA00022448"/>
    </source>
</evidence>
<dbReference type="GO" id="GO:0045259">
    <property type="term" value="C:proton-transporting ATP synthase complex"/>
    <property type="evidence" value="ECO:0007669"/>
    <property type="project" value="UniProtKB-KW"/>
</dbReference>
<evidence type="ECO:0000313" key="11">
    <source>
        <dbReference type="EMBL" id="HIU00189.1"/>
    </source>
</evidence>
<dbReference type="CDD" id="cd12151">
    <property type="entry name" value="F1-ATPase_gamma"/>
    <property type="match status" value="1"/>
</dbReference>
<evidence type="ECO:0000256" key="9">
    <source>
        <dbReference type="ARBA" id="ARBA00023310"/>
    </source>
</evidence>
<keyword evidence="5 10" id="KW-0375">Hydrogen ion transport</keyword>
<organism evidence="11 12">
    <name type="scientific">Candidatus Allocopromorpha excrementavium</name>
    <dbReference type="NCBI Taxonomy" id="2840741"/>
    <lineage>
        <taxon>Bacteria</taxon>
        <taxon>Bacillati</taxon>
        <taxon>Bacillota</taxon>
        <taxon>Clostridia</taxon>
        <taxon>Eubacteriales</taxon>
        <taxon>Eubacteriaceae</taxon>
        <taxon>Eubacteriaceae incertae sedis</taxon>
        <taxon>Candidatus Allocopromorpha</taxon>
    </lineage>
</organism>
<name>A0A9D1KVM9_9FIRM</name>
<keyword evidence="4 10" id="KW-0813">Transport</keyword>
<keyword evidence="7 10" id="KW-0472">Membrane</keyword>
<keyword evidence="10" id="KW-1003">Cell membrane</keyword>
<accession>A0A9D1KVM9</accession>
<evidence type="ECO:0000313" key="12">
    <source>
        <dbReference type="Proteomes" id="UP000824159"/>
    </source>
</evidence>
<dbReference type="GO" id="GO:0005886">
    <property type="term" value="C:plasma membrane"/>
    <property type="evidence" value="ECO:0007669"/>
    <property type="project" value="UniProtKB-SubCell"/>
</dbReference>
<dbReference type="Proteomes" id="UP000824159">
    <property type="component" value="Unassembled WGS sequence"/>
</dbReference>
<reference evidence="11" key="2">
    <citation type="journal article" date="2021" name="PeerJ">
        <title>Extensive microbial diversity within the chicken gut microbiome revealed by metagenomics and culture.</title>
        <authorList>
            <person name="Gilroy R."/>
            <person name="Ravi A."/>
            <person name="Getino M."/>
            <person name="Pursley I."/>
            <person name="Horton D.L."/>
            <person name="Alikhan N.F."/>
            <person name="Baker D."/>
            <person name="Gharbi K."/>
            <person name="Hall N."/>
            <person name="Watson M."/>
            <person name="Adriaenssens E.M."/>
            <person name="Foster-Nyarko E."/>
            <person name="Jarju S."/>
            <person name="Secka A."/>
            <person name="Antonio M."/>
            <person name="Oren A."/>
            <person name="Chaudhuri R.R."/>
            <person name="La Ragione R."/>
            <person name="Hildebrand F."/>
            <person name="Pallen M.J."/>
        </authorList>
    </citation>
    <scope>NUCLEOTIDE SEQUENCE</scope>
    <source>
        <strain evidence="11">CHK176-22527</strain>
    </source>
</reference>
<dbReference type="GO" id="GO:0005524">
    <property type="term" value="F:ATP binding"/>
    <property type="evidence" value="ECO:0007669"/>
    <property type="project" value="UniProtKB-UniRule"/>
</dbReference>
<proteinExistence type="inferred from homology"/>
<dbReference type="PANTHER" id="PTHR11693">
    <property type="entry name" value="ATP SYNTHASE GAMMA CHAIN"/>
    <property type="match status" value="1"/>
</dbReference>
<comment type="subunit">
    <text evidence="10">F-type ATPases have 2 components, CF(1) - the catalytic core - and CF(0) - the membrane proton channel. CF(1) has five subunits: alpha(3), beta(3), gamma(1), delta(1), epsilon(1). CF(0) has three main subunits: a, b and c.</text>
</comment>
<keyword evidence="6 10" id="KW-0406">Ion transport</keyword>
<keyword evidence="8 10" id="KW-0139">CF(1)</keyword>
<dbReference type="Pfam" id="PF00231">
    <property type="entry name" value="ATP-synt"/>
    <property type="match status" value="1"/>
</dbReference>
<evidence type="ECO:0000256" key="3">
    <source>
        <dbReference type="ARBA" id="ARBA00007681"/>
    </source>
</evidence>
<dbReference type="InterPro" id="IPR035968">
    <property type="entry name" value="ATP_synth_F1_ATPase_gsu"/>
</dbReference>
<dbReference type="AlphaFoldDB" id="A0A9D1KVM9"/>
<dbReference type="SUPFAM" id="SSF52943">
    <property type="entry name" value="ATP synthase (F1-ATPase), gamma subunit"/>
    <property type="match status" value="1"/>
</dbReference>
<comment type="similarity">
    <text evidence="3 10">Belongs to the ATPase gamma chain family.</text>
</comment>
<dbReference type="EMBL" id="DVLX01000097">
    <property type="protein sequence ID" value="HIU00189.1"/>
    <property type="molecule type" value="Genomic_DNA"/>
</dbReference>
<dbReference type="Gene3D" id="1.10.287.80">
    <property type="entry name" value="ATP synthase, gamma subunit, helix hairpin domain"/>
    <property type="match status" value="1"/>
</dbReference>
<gene>
    <name evidence="10 11" type="primary">atpG</name>
    <name evidence="11" type="ORF">IAD12_08055</name>
</gene>
<evidence type="ECO:0000256" key="10">
    <source>
        <dbReference type="HAMAP-Rule" id="MF_00815"/>
    </source>
</evidence>
<dbReference type="PRINTS" id="PR00126">
    <property type="entry name" value="ATPASEGAMMA"/>
</dbReference>
<evidence type="ECO:0000256" key="7">
    <source>
        <dbReference type="ARBA" id="ARBA00023136"/>
    </source>
</evidence>
<keyword evidence="9 10" id="KW-0066">ATP synthesis</keyword>
<evidence type="ECO:0000256" key="2">
    <source>
        <dbReference type="ARBA" id="ARBA00004170"/>
    </source>
</evidence>
<dbReference type="HAMAP" id="MF_00815">
    <property type="entry name" value="ATP_synth_gamma_bact"/>
    <property type="match status" value="1"/>
</dbReference>
<evidence type="ECO:0000256" key="8">
    <source>
        <dbReference type="ARBA" id="ARBA00023196"/>
    </source>
</evidence>
<evidence type="ECO:0000256" key="5">
    <source>
        <dbReference type="ARBA" id="ARBA00022781"/>
    </source>
</evidence>